<dbReference type="EMBL" id="LKEU01000013">
    <property type="protein sequence ID" value="OFV72023.1"/>
    <property type="molecule type" value="Genomic_DNA"/>
</dbReference>
<dbReference type="Pfam" id="PF00072">
    <property type="entry name" value="Response_reg"/>
    <property type="match status" value="1"/>
</dbReference>
<dbReference type="Gene3D" id="3.40.50.2300">
    <property type="match status" value="1"/>
</dbReference>
<dbReference type="Proteomes" id="UP000176244">
    <property type="component" value="Unassembled WGS sequence"/>
</dbReference>
<reference evidence="8 9" key="1">
    <citation type="submission" date="2015-09" db="EMBL/GenBank/DDBJ databases">
        <title>Genome sequence of Acetobacterium wieringae DSM 1911.</title>
        <authorList>
            <person name="Poehlein A."/>
            <person name="Bengelsdorf F.R."/>
            <person name="Schiel-Bengelsdorf B."/>
            <person name="Duerre P."/>
            <person name="Daniel R."/>
        </authorList>
    </citation>
    <scope>NUCLEOTIDE SEQUENCE [LARGE SCALE GENOMIC DNA]</scope>
    <source>
        <strain evidence="8 9">DSM 1911</strain>
    </source>
</reference>
<dbReference type="SMART" id="SM00448">
    <property type="entry name" value="REC"/>
    <property type="match status" value="1"/>
</dbReference>
<dbReference type="RefSeq" id="WP_070369861.1">
    <property type="nucleotide sequence ID" value="NZ_LKEU01000013.1"/>
</dbReference>
<dbReference type="Gene3D" id="3.40.1550.10">
    <property type="entry name" value="CheC-like"/>
    <property type="match status" value="1"/>
</dbReference>
<gene>
    <name evidence="8" type="primary">cheY_1</name>
    <name evidence="8" type="ORF">ACWI_04970</name>
</gene>
<dbReference type="Pfam" id="PF13690">
    <property type="entry name" value="CheX"/>
    <property type="match status" value="1"/>
</dbReference>
<comment type="function">
    <text evidence="5">May play the central regulatory role in sporulation. It may be an element of the effector pathway responsible for the activation of sporulation genes in response to nutritional stress. Spo0A may act in concert with spo0H (a sigma factor) to control the expression of some genes that are critical to the sporulation process.</text>
</comment>
<keyword evidence="3 6" id="KW-0597">Phosphoprotein</keyword>
<evidence type="ECO:0000256" key="5">
    <source>
        <dbReference type="ARBA" id="ARBA00024867"/>
    </source>
</evidence>
<keyword evidence="4" id="KW-0902">Two-component regulatory system</keyword>
<accession>A0A1F2PKW0</accession>
<dbReference type="STRING" id="52694.ACWI_04970"/>
<comment type="caution">
    <text evidence="8">The sequence shown here is derived from an EMBL/GenBank/DDBJ whole genome shotgun (WGS) entry which is preliminary data.</text>
</comment>
<dbReference type="InterPro" id="IPR050595">
    <property type="entry name" value="Bact_response_regulator"/>
</dbReference>
<proteinExistence type="predicted"/>
<evidence type="ECO:0000256" key="3">
    <source>
        <dbReference type="ARBA" id="ARBA00022553"/>
    </source>
</evidence>
<feature type="domain" description="Response regulatory" evidence="7">
    <location>
        <begin position="5"/>
        <end position="120"/>
    </location>
</feature>
<dbReference type="GO" id="GO:0000160">
    <property type="term" value="P:phosphorelay signal transduction system"/>
    <property type="evidence" value="ECO:0007669"/>
    <property type="project" value="UniProtKB-KW"/>
</dbReference>
<dbReference type="PANTHER" id="PTHR44591:SF14">
    <property type="entry name" value="PROTEIN PILG"/>
    <property type="match status" value="1"/>
</dbReference>
<evidence type="ECO:0000313" key="8">
    <source>
        <dbReference type="EMBL" id="OFV72023.1"/>
    </source>
</evidence>
<dbReference type="InterPro" id="IPR001789">
    <property type="entry name" value="Sig_transdc_resp-reg_receiver"/>
</dbReference>
<evidence type="ECO:0000256" key="4">
    <source>
        <dbReference type="ARBA" id="ARBA00023012"/>
    </source>
</evidence>
<dbReference type="PANTHER" id="PTHR44591">
    <property type="entry name" value="STRESS RESPONSE REGULATOR PROTEIN 1"/>
    <property type="match status" value="1"/>
</dbReference>
<evidence type="ECO:0000256" key="2">
    <source>
        <dbReference type="ARBA" id="ARBA00022500"/>
    </source>
</evidence>
<dbReference type="PROSITE" id="PS50110">
    <property type="entry name" value="RESPONSE_REGULATORY"/>
    <property type="match status" value="1"/>
</dbReference>
<dbReference type="CDD" id="cd17906">
    <property type="entry name" value="CheX"/>
    <property type="match status" value="1"/>
</dbReference>
<evidence type="ECO:0000256" key="1">
    <source>
        <dbReference type="ARBA" id="ARBA00018672"/>
    </source>
</evidence>
<dbReference type="GO" id="GO:0006935">
    <property type="term" value="P:chemotaxis"/>
    <property type="evidence" value="ECO:0007669"/>
    <property type="project" value="UniProtKB-KW"/>
</dbReference>
<dbReference type="SUPFAM" id="SSF103039">
    <property type="entry name" value="CheC-like"/>
    <property type="match status" value="1"/>
</dbReference>
<dbReference type="InterPro" id="IPR028051">
    <property type="entry name" value="CheX-like_dom"/>
</dbReference>
<dbReference type="SUPFAM" id="SSF52172">
    <property type="entry name" value="CheY-like"/>
    <property type="match status" value="1"/>
</dbReference>
<keyword evidence="2" id="KW-0145">Chemotaxis</keyword>
<dbReference type="InterPro" id="IPR028976">
    <property type="entry name" value="CheC-like_sf"/>
</dbReference>
<evidence type="ECO:0000259" key="7">
    <source>
        <dbReference type="PROSITE" id="PS50110"/>
    </source>
</evidence>
<dbReference type="OrthoDB" id="9779069at2"/>
<evidence type="ECO:0000313" key="9">
    <source>
        <dbReference type="Proteomes" id="UP000176244"/>
    </source>
</evidence>
<organism evidence="8 9">
    <name type="scientific">Acetobacterium wieringae</name>
    <dbReference type="NCBI Taxonomy" id="52694"/>
    <lineage>
        <taxon>Bacteria</taxon>
        <taxon>Bacillati</taxon>
        <taxon>Bacillota</taxon>
        <taxon>Clostridia</taxon>
        <taxon>Eubacteriales</taxon>
        <taxon>Eubacteriaceae</taxon>
        <taxon>Acetobacterium</taxon>
    </lineage>
</organism>
<dbReference type="InterPro" id="IPR011006">
    <property type="entry name" value="CheY-like_superfamily"/>
</dbReference>
<feature type="modified residue" description="4-aspartylphosphate" evidence="6">
    <location>
        <position position="55"/>
    </location>
</feature>
<evidence type="ECO:0000256" key="6">
    <source>
        <dbReference type="PROSITE-ProRule" id="PRU00169"/>
    </source>
</evidence>
<dbReference type="AlphaFoldDB" id="A0A1F2PKW0"/>
<sequence length="287" mass="31776">MENIRVMIVDDSTFSIAVLKRMLQKDGIEIVGTALNMSEAIQKAQEIKPDLITMDMTLPDGDGIECSKQILEQLQDTKIIAISAMMDEEIIQRARKVGIKGYLQKPVDQTDLDAAIERLFEGEELYGILKNNFEEAFKESIFSFLKREIGGEVVVEKLADHPMTTSSSGISVAIGIIGRHDGRLIMDMSENTALAMTRKILQDDGQQIDDAINFLSEFTNVIGGNACSLLNGLNRSFGLRVSPPTVFRGKDIIISIGDIMSESFVIKTDLGDVFMNVGFQKGDVEWM</sequence>
<name>A0A1F2PKW0_9FIRM</name>
<protein>
    <recommendedName>
        <fullName evidence="1">Stage 0 sporulation protein A homolog</fullName>
    </recommendedName>
</protein>